<keyword evidence="4" id="KW-0805">Transcription regulation</keyword>
<evidence type="ECO:0000256" key="5">
    <source>
        <dbReference type="ARBA" id="ARBA00023163"/>
    </source>
</evidence>
<keyword evidence="6" id="KW-0539">Nucleus</keyword>
<dbReference type="PANTHER" id="PTHR13808">
    <property type="entry name" value="CBP/P300-RELATED"/>
    <property type="match status" value="1"/>
</dbReference>
<protein>
    <recommendedName>
        <fullName evidence="2">histone acetyltransferase</fullName>
        <ecNumber evidence="2">2.3.1.48</ecNumber>
    </recommendedName>
</protein>
<gene>
    <name evidence="8" type="ORF">Tci_452726</name>
</gene>
<proteinExistence type="predicted"/>
<dbReference type="GO" id="GO:0031490">
    <property type="term" value="F:chromatin DNA binding"/>
    <property type="evidence" value="ECO:0007669"/>
    <property type="project" value="TreeGrafter"/>
</dbReference>
<feature type="region of interest" description="Disordered" evidence="7">
    <location>
        <begin position="88"/>
        <end position="110"/>
    </location>
</feature>
<dbReference type="EC" id="2.3.1.48" evidence="2"/>
<name>A0A699HVR1_TANCI</name>
<sequence length="110" mass="12751">MGSHGNNILLRGFSIPKAHLQKANNDEEKEDLYNEEKDVDRKAEYICLKCYLEEKESGTRVPLPQAIASEAKDLPKTNLSDHIEERLFKGLNREREEMSKTFETEPSEER</sequence>
<organism evidence="8">
    <name type="scientific">Tanacetum cinerariifolium</name>
    <name type="common">Dalmatian daisy</name>
    <name type="synonym">Chrysanthemum cinerariifolium</name>
    <dbReference type="NCBI Taxonomy" id="118510"/>
    <lineage>
        <taxon>Eukaryota</taxon>
        <taxon>Viridiplantae</taxon>
        <taxon>Streptophyta</taxon>
        <taxon>Embryophyta</taxon>
        <taxon>Tracheophyta</taxon>
        <taxon>Spermatophyta</taxon>
        <taxon>Magnoliopsida</taxon>
        <taxon>eudicotyledons</taxon>
        <taxon>Gunneridae</taxon>
        <taxon>Pentapetalae</taxon>
        <taxon>asterids</taxon>
        <taxon>campanulids</taxon>
        <taxon>Asterales</taxon>
        <taxon>Asteraceae</taxon>
        <taxon>Asteroideae</taxon>
        <taxon>Anthemideae</taxon>
        <taxon>Anthemidinae</taxon>
        <taxon>Tanacetum</taxon>
    </lineage>
</organism>
<keyword evidence="5" id="KW-0804">Transcription</keyword>
<dbReference type="GO" id="GO:0003713">
    <property type="term" value="F:transcription coactivator activity"/>
    <property type="evidence" value="ECO:0007669"/>
    <property type="project" value="TreeGrafter"/>
</dbReference>
<dbReference type="GO" id="GO:0045944">
    <property type="term" value="P:positive regulation of transcription by RNA polymerase II"/>
    <property type="evidence" value="ECO:0007669"/>
    <property type="project" value="TreeGrafter"/>
</dbReference>
<comment type="subcellular location">
    <subcellularLocation>
        <location evidence="1">Nucleus</location>
    </subcellularLocation>
</comment>
<comment type="caution">
    <text evidence="8">The sequence shown here is derived from an EMBL/GenBank/DDBJ whole genome shotgun (WGS) entry which is preliminary data.</text>
</comment>
<dbReference type="InterPro" id="IPR013178">
    <property type="entry name" value="Histone_AcTrfase_Rtt109/CBP"/>
</dbReference>
<evidence type="ECO:0000256" key="7">
    <source>
        <dbReference type="SAM" id="MobiDB-lite"/>
    </source>
</evidence>
<evidence type="ECO:0000256" key="1">
    <source>
        <dbReference type="ARBA" id="ARBA00004123"/>
    </source>
</evidence>
<dbReference type="PANTHER" id="PTHR13808:SF60">
    <property type="entry name" value="HISTONE ACETYLTRANSFERASE"/>
    <property type="match status" value="1"/>
</dbReference>
<dbReference type="EMBL" id="BKCJ010211598">
    <property type="protein sequence ID" value="GEY80752.1"/>
    <property type="molecule type" value="Genomic_DNA"/>
</dbReference>
<dbReference type="GO" id="GO:0000123">
    <property type="term" value="C:histone acetyltransferase complex"/>
    <property type="evidence" value="ECO:0007669"/>
    <property type="project" value="TreeGrafter"/>
</dbReference>
<evidence type="ECO:0000256" key="2">
    <source>
        <dbReference type="ARBA" id="ARBA00013184"/>
    </source>
</evidence>
<evidence type="ECO:0000313" key="8">
    <source>
        <dbReference type="EMBL" id="GEY80752.1"/>
    </source>
</evidence>
<evidence type="ECO:0000256" key="6">
    <source>
        <dbReference type="ARBA" id="ARBA00023242"/>
    </source>
</evidence>
<evidence type="ECO:0000256" key="3">
    <source>
        <dbReference type="ARBA" id="ARBA00022679"/>
    </source>
</evidence>
<reference evidence="8" key="1">
    <citation type="journal article" date="2019" name="Sci. Rep.">
        <title>Draft genome of Tanacetum cinerariifolium, the natural source of mosquito coil.</title>
        <authorList>
            <person name="Yamashiro T."/>
            <person name="Shiraishi A."/>
            <person name="Satake H."/>
            <person name="Nakayama K."/>
        </authorList>
    </citation>
    <scope>NUCLEOTIDE SEQUENCE</scope>
</reference>
<dbReference type="GO" id="GO:0005634">
    <property type="term" value="C:nucleus"/>
    <property type="evidence" value="ECO:0007669"/>
    <property type="project" value="UniProtKB-SubCell"/>
</dbReference>
<dbReference type="GO" id="GO:0004402">
    <property type="term" value="F:histone acetyltransferase activity"/>
    <property type="evidence" value="ECO:0007669"/>
    <property type="project" value="InterPro"/>
</dbReference>
<dbReference type="GO" id="GO:0005667">
    <property type="term" value="C:transcription regulator complex"/>
    <property type="evidence" value="ECO:0007669"/>
    <property type="project" value="TreeGrafter"/>
</dbReference>
<keyword evidence="3 8" id="KW-0808">Transferase</keyword>
<evidence type="ECO:0000256" key="4">
    <source>
        <dbReference type="ARBA" id="ARBA00023015"/>
    </source>
</evidence>
<dbReference type="AlphaFoldDB" id="A0A699HVR1"/>
<accession>A0A699HVR1</accession>